<name>A0A8B6H823_MYTGA</name>
<dbReference type="OrthoDB" id="6345539at2759"/>
<evidence type="ECO:0000256" key="1">
    <source>
        <dbReference type="ARBA" id="ARBA00023157"/>
    </source>
</evidence>
<dbReference type="InterPro" id="IPR036056">
    <property type="entry name" value="Fibrinogen-like_C"/>
</dbReference>
<dbReference type="GO" id="GO:0005615">
    <property type="term" value="C:extracellular space"/>
    <property type="evidence" value="ECO:0007669"/>
    <property type="project" value="TreeGrafter"/>
</dbReference>
<dbReference type="Pfam" id="PF00147">
    <property type="entry name" value="Fibrinogen_C"/>
    <property type="match status" value="1"/>
</dbReference>
<dbReference type="Proteomes" id="UP000596742">
    <property type="component" value="Unassembled WGS sequence"/>
</dbReference>
<dbReference type="InterPro" id="IPR050373">
    <property type="entry name" value="Fibrinogen_C-term_domain"/>
</dbReference>
<organism evidence="3 4">
    <name type="scientific">Mytilus galloprovincialis</name>
    <name type="common">Mediterranean mussel</name>
    <dbReference type="NCBI Taxonomy" id="29158"/>
    <lineage>
        <taxon>Eukaryota</taxon>
        <taxon>Metazoa</taxon>
        <taxon>Spiralia</taxon>
        <taxon>Lophotrochozoa</taxon>
        <taxon>Mollusca</taxon>
        <taxon>Bivalvia</taxon>
        <taxon>Autobranchia</taxon>
        <taxon>Pteriomorphia</taxon>
        <taxon>Mytilida</taxon>
        <taxon>Mytiloidea</taxon>
        <taxon>Mytilidae</taxon>
        <taxon>Mytilinae</taxon>
        <taxon>Mytilus</taxon>
    </lineage>
</organism>
<dbReference type="PROSITE" id="PS51406">
    <property type="entry name" value="FIBRINOGEN_C_2"/>
    <property type="match status" value="1"/>
</dbReference>
<proteinExistence type="predicted"/>
<accession>A0A8B6H823</accession>
<evidence type="ECO:0000313" key="3">
    <source>
        <dbReference type="EMBL" id="VDI74556.1"/>
    </source>
</evidence>
<dbReference type="InterPro" id="IPR014716">
    <property type="entry name" value="Fibrinogen_a/b/g_C_1"/>
</dbReference>
<sequence length="78" mass="8939">MHSGMMFSTKDSDNDRSSANCATQYKGCWWYTGCYNSNLNGPFNHVNGAGTYGMYWYFWGKPVGSIKTSTMMIRKRKL</sequence>
<dbReference type="InterPro" id="IPR020837">
    <property type="entry name" value="Fibrinogen_CS"/>
</dbReference>
<reference evidence="3" key="1">
    <citation type="submission" date="2018-11" db="EMBL/GenBank/DDBJ databases">
        <authorList>
            <person name="Alioto T."/>
            <person name="Alioto T."/>
        </authorList>
    </citation>
    <scope>NUCLEOTIDE SEQUENCE</scope>
</reference>
<dbReference type="AlphaFoldDB" id="A0A8B6H823"/>
<keyword evidence="1" id="KW-1015">Disulfide bond</keyword>
<dbReference type="InterPro" id="IPR002181">
    <property type="entry name" value="Fibrinogen_a/b/g_C_dom"/>
</dbReference>
<dbReference type="Gene3D" id="3.90.215.10">
    <property type="entry name" value="Gamma Fibrinogen, chain A, domain 1"/>
    <property type="match status" value="1"/>
</dbReference>
<evidence type="ECO:0000259" key="2">
    <source>
        <dbReference type="PROSITE" id="PS51406"/>
    </source>
</evidence>
<dbReference type="PANTHER" id="PTHR19143">
    <property type="entry name" value="FIBRINOGEN/TENASCIN/ANGIOPOEITIN"/>
    <property type="match status" value="1"/>
</dbReference>
<dbReference type="PROSITE" id="PS00514">
    <property type="entry name" value="FIBRINOGEN_C_1"/>
    <property type="match status" value="1"/>
</dbReference>
<protein>
    <recommendedName>
        <fullName evidence="2">Fibrinogen C-terminal domain-containing protein</fullName>
    </recommendedName>
</protein>
<evidence type="ECO:0000313" key="4">
    <source>
        <dbReference type="Proteomes" id="UP000596742"/>
    </source>
</evidence>
<dbReference type="SUPFAM" id="SSF56496">
    <property type="entry name" value="Fibrinogen C-terminal domain-like"/>
    <property type="match status" value="1"/>
</dbReference>
<comment type="caution">
    <text evidence="3">The sequence shown here is derived from an EMBL/GenBank/DDBJ whole genome shotgun (WGS) entry which is preliminary data.</text>
</comment>
<feature type="domain" description="Fibrinogen C-terminal" evidence="2">
    <location>
        <begin position="1"/>
        <end position="77"/>
    </location>
</feature>
<keyword evidence="4" id="KW-1185">Reference proteome</keyword>
<dbReference type="EMBL" id="UYJE01009573">
    <property type="protein sequence ID" value="VDI74556.1"/>
    <property type="molecule type" value="Genomic_DNA"/>
</dbReference>
<gene>
    <name evidence="3" type="ORF">MGAL_10B017917</name>
</gene>
<dbReference type="PANTHER" id="PTHR19143:SF327">
    <property type="entry name" value="FI21813P1-RELATED"/>
    <property type="match status" value="1"/>
</dbReference>